<dbReference type="GO" id="GO:0046872">
    <property type="term" value="F:metal ion binding"/>
    <property type="evidence" value="ECO:0007669"/>
    <property type="project" value="UniProtKB-KW"/>
</dbReference>
<evidence type="ECO:0000313" key="10">
    <source>
        <dbReference type="Proteomes" id="UP000266313"/>
    </source>
</evidence>
<keyword evidence="2" id="KW-0813">Transport</keyword>
<dbReference type="AlphaFoldDB" id="A0A250L0D6"/>
<accession>A0A250L0D6</accession>
<dbReference type="GO" id="GO:0051539">
    <property type="term" value="F:4 iron, 4 sulfur cluster binding"/>
    <property type="evidence" value="ECO:0007669"/>
    <property type="project" value="UniProtKB-KW"/>
</dbReference>
<keyword evidence="10" id="KW-1185">Reference proteome</keyword>
<evidence type="ECO:0000256" key="1">
    <source>
        <dbReference type="ARBA" id="ARBA00001966"/>
    </source>
</evidence>
<dbReference type="KEGG" id="mmai:sS8_5428"/>
<reference evidence="9 10" key="1">
    <citation type="submission" date="2016-12" db="EMBL/GenBank/DDBJ databases">
        <title>Genome sequencing of Methylocaldum marinum.</title>
        <authorList>
            <person name="Takeuchi M."/>
            <person name="Kamagata Y."/>
            <person name="Hiraoka S."/>
            <person name="Oshima K."/>
            <person name="Hattori M."/>
            <person name="Iwasaki W."/>
        </authorList>
    </citation>
    <scope>NUCLEOTIDE SEQUENCE [LARGE SCALE GENOMIC DNA]</scope>
    <source>
        <strain evidence="9 10">S8</strain>
    </source>
</reference>
<keyword evidence="6" id="KW-0408">Iron</keyword>
<dbReference type="Pfam" id="PF00037">
    <property type="entry name" value="Fer4"/>
    <property type="match status" value="1"/>
</dbReference>
<evidence type="ECO:0000256" key="7">
    <source>
        <dbReference type="ARBA" id="ARBA00023014"/>
    </source>
</evidence>
<dbReference type="PROSITE" id="PS00198">
    <property type="entry name" value="4FE4S_FER_1"/>
    <property type="match status" value="1"/>
</dbReference>
<proteinExistence type="predicted"/>
<gene>
    <name evidence="9" type="ORF">sS8_5428</name>
</gene>
<evidence type="ECO:0000256" key="3">
    <source>
        <dbReference type="ARBA" id="ARBA00022485"/>
    </source>
</evidence>
<dbReference type="RefSeq" id="WP_119632347.1">
    <property type="nucleotide sequence ID" value="NZ_AP017928.1"/>
</dbReference>
<sequence>MAYKIVKDNCTGCSACEPECPNEAISESKDGLFIIDPAKCTECIGHHDQPQCVAVCPIEETCVIDDNYPRYQAA</sequence>
<evidence type="ECO:0000313" key="9">
    <source>
        <dbReference type="EMBL" id="BBA37345.1"/>
    </source>
</evidence>
<keyword evidence="5" id="KW-0249">Electron transport</keyword>
<keyword evidence="3" id="KW-0004">4Fe-4S</keyword>
<dbReference type="InterPro" id="IPR017896">
    <property type="entry name" value="4Fe4S_Fe-S-bd"/>
</dbReference>
<dbReference type="Proteomes" id="UP000266313">
    <property type="component" value="Chromosome"/>
</dbReference>
<keyword evidence="7" id="KW-0411">Iron-sulfur</keyword>
<name>A0A250L0D6_9GAMM</name>
<dbReference type="Gene3D" id="3.30.70.20">
    <property type="match status" value="1"/>
</dbReference>
<evidence type="ECO:0000256" key="6">
    <source>
        <dbReference type="ARBA" id="ARBA00023004"/>
    </source>
</evidence>
<organism evidence="9 10">
    <name type="scientific">Methylocaldum marinum</name>
    <dbReference type="NCBI Taxonomy" id="1432792"/>
    <lineage>
        <taxon>Bacteria</taxon>
        <taxon>Pseudomonadati</taxon>
        <taxon>Pseudomonadota</taxon>
        <taxon>Gammaproteobacteria</taxon>
        <taxon>Methylococcales</taxon>
        <taxon>Methylococcaceae</taxon>
        <taxon>Methylocaldum</taxon>
    </lineage>
</organism>
<evidence type="ECO:0000256" key="2">
    <source>
        <dbReference type="ARBA" id="ARBA00022448"/>
    </source>
</evidence>
<comment type="cofactor">
    <cofactor evidence="1">
        <name>[4Fe-4S] cluster</name>
        <dbReference type="ChEBI" id="CHEBI:49883"/>
    </cofactor>
</comment>
<dbReference type="PROSITE" id="PS51379">
    <property type="entry name" value="4FE4S_FER_2"/>
    <property type="match status" value="2"/>
</dbReference>
<dbReference type="OrthoDB" id="9803397at2"/>
<feature type="domain" description="4Fe-4S ferredoxin-type" evidence="8">
    <location>
        <begin position="1"/>
        <end position="30"/>
    </location>
</feature>
<dbReference type="EMBL" id="AP017928">
    <property type="protein sequence ID" value="BBA37345.1"/>
    <property type="molecule type" value="Genomic_DNA"/>
</dbReference>
<dbReference type="SUPFAM" id="SSF54862">
    <property type="entry name" value="4Fe-4S ferredoxins"/>
    <property type="match status" value="1"/>
</dbReference>
<evidence type="ECO:0000259" key="8">
    <source>
        <dbReference type="PROSITE" id="PS51379"/>
    </source>
</evidence>
<keyword evidence="4" id="KW-0479">Metal-binding</keyword>
<feature type="domain" description="4Fe-4S ferredoxin-type" evidence="8">
    <location>
        <begin position="31"/>
        <end position="67"/>
    </location>
</feature>
<evidence type="ECO:0000256" key="4">
    <source>
        <dbReference type="ARBA" id="ARBA00022723"/>
    </source>
</evidence>
<evidence type="ECO:0000256" key="5">
    <source>
        <dbReference type="ARBA" id="ARBA00022982"/>
    </source>
</evidence>
<dbReference type="FunFam" id="3.30.70.20:FF:000045">
    <property type="entry name" value="Ferredoxin, 4Fe-4S"/>
    <property type="match status" value="1"/>
</dbReference>
<protein>
    <submittedName>
        <fullName evidence="9">Ferredoxin protein</fullName>
    </submittedName>
</protein>
<dbReference type="InterPro" id="IPR017900">
    <property type="entry name" value="4Fe4S_Fe_S_CS"/>
</dbReference>